<dbReference type="AlphaFoldDB" id="A0AAU7D383"/>
<accession>A0AAU7D383</accession>
<sequence length="193" mass="20882">MKLVGQSAMNAGSSIDEMQDENDAVSLCSMFAGSESFGIDTRKIREVLGKRELQRVPMAPSFIGGVVPYRGEVLTAVDLRALLGMSENSATSCVLVLEDDEVSERFGLMVDEVGGVVTVNRRMLETNPCTLEARGKWLFDGAYKMQTGLMVQLDPKKLRPSRLAETGLFKRSVTGHMTGHGGTGAMDASTDSR</sequence>
<dbReference type="GO" id="GO:0007165">
    <property type="term" value="P:signal transduction"/>
    <property type="evidence" value="ECO:0007669"/>
    <property type="project" value="InterPro"/>
</dbReference>
<dbReference type="PANTHER" id="PTHR22617:SF23">
    <property type="entry name" value="CHEMOTAXIS PROTEIN CHEW"/>
    <property type="match status" value="1"/>
</dbReference>
<dbReference type="InterPro" id="IPR036061">
    <property type="entry name" value="CheW-like_dom_sf"/>
</dbReference>
<evidence type="ECO:0000313" key="3">
    <source>
        <dbReference type="EMBL" id="XBH11816.1"/>
    </source>
</evidence>
<protein>
    <submittedName>
        <fullName evidence="3">Chemotaxis protein CheW</fullName>
    </submittedName>
</protein>
<dbReference type="SMART" id="SM00260">
    <property type="entry name" value="CheW"/>
    <property type="match status" value="1"/>
</dbReference>
<dbReference type="InterPro" id="IPR039315">
    <property type="entry name" value="CheW"/>
</dbReference>
<dbReference type="InterPro" id="IPR002545">
    <property type="entry name" value="CheW-lke_dom"/>
</dbReference>
<gene>
    <name evidence="3" type="ORF">P8936_08810</name>
</gene>
<dbReference type="EMBL" id="CP121195">
    <property type="protein sequence ID" value="XBH11816.1"/>
    <property type="molecule type" value="Genomic_DNA"/>
</dbReference>
<dbReference type="GO" id="GO:0006935">
    <property type="term" value="P:chemotaxis"/>
    <property type="evidence" value="ECO:0007669"/>
    <property type="project" value="InterPro"/>
</dbReference>
<dbReference type="GO" id="GO:0005829">
    <property type="term" value="C:cytosol"/>
    <property type="evidence" value="ECO:0007669"/>
    <property type="project" value="TreeGrafter"/>
</dbReference>
<evidence type="ECO:0000256" key="1">
    <source>
        <dbReference type="SAM" id="MobiDB-lite"/>
    </source>
</evidence>
<dbReference type="SUPFAM" id="SSF50341">
    <property type="entry name" value="CheW-like"/>
    <property type="match status" value="1"/>
</dbReference>
<dbReference type="Pfam" id="PF01584">
    <property type="entry name" value="CheW"/>
    <property type="match status" value="1"/>
</dbReference>
<proteinExistence type="predicted"/>
<dbReference type="Gene3D" id="2.40.50.180">
    <property type="entry name" value="CheA-289, Domain 4"/>
    <property type="match status" value="1"/>
</dbReference>
<dbReference type="PANTHER" id="PTHR22617">
    <property type="entry name" value="CHEMOTAXIS SENSOR HISTIDINE KINASE-RELATED"/>
    <property type="match status" value="1"/>
</dbReference>
<dbReference type="Gene3D" id="2.30.30.40">
    <property type="entry name" value="SH3 Domains"/>
    <property type="match status" value="1"/>
</dbReference>
<organism evidence="3">
    <name type="scientific">Edaphobacter paludis</name>
    <dbReference type="NCBI Taxonomy" id="3035702"/>
    <lineage>
        <taxon>Bacteria</taxon>
        <taxon>Pseudomonadati</taxon>
        <taxon>Acidobacteriota</taxon>
        <taxon>Terriglobia</taxon>
        <taxon>Terriglobales</taxon>
        <taxon>Acidobacteriaceae</taxon>
        <taxon>Edaphobacter</taxon>
    </lineage>
</organism>
<feature type="region of interest" description="Disordered" evidence="1">
    <location>
        <begin position="174"/>
        <end position="193"/>
    </location>
</feature>
<dbReference type="PROSITE" id="PS50851">
    <property type="entry name" value="CHEW"/>
    <property type="match status" value="1"/>
</dbReference>
<evidence type="ECO:0000259" key="2">
    <source>
        <dbReference type="PROSITE" id="PS50851"/>
    </source>
</evidence>
<name>A0AAU7D383_9BACT</name>
<dbReference type="RefSeq" id="WP_348269309.1">
    <property type="nucleotide sequence ID" value="NZ_CP121195.1"/>
</dbReference>
<reference evidence="3" key="1">
    <citation type="submission" date="2023-03" db="EMBL/GenBank/DDBJ databases">
        <title>Edaphobacter sp.</title>
        <authorList>
            <person name="Huber K.J."/>
            <person name="Papendorf J."/>
            <person name="Pilke C."/>
            <person name="Bunk B."/>
            <person name="Sproeer C."/>
            <person name="Pester M."/>
        </authorList>
    </citation>
    <scope>NUCLEOTIDE SEQUENCE</scope>
    <source>
        <strain evidence="3">DSM 109920</strain>
    </source>
</reference>
<feature type="domain" description="CheW-like" evidence="2">
    <location>
        <begin position="24"/>
        <end position="164"/>
    </location>
</feature>